<dbReference type="EMBL" id="CM056815">
    <property type="protein sequence ID" value="KAJ8629784.1"/>
    <property type="molecule type" value="Genomic_DNA"/>
</dbReference>
<sequence length="66" mass="7911">MGELLNHAQKKLRRKMKNRESAARSRERKKAYTEQLEINIEELKKVLMAQNSFTRKKQTQPQRSLL</sequence>
<name>A0ACC2L8H4_PERAE</name>
<reference evidence="1 2" key="1">
    <citation type="journal article" date="2022" name="Hortic Res">
        <title>A haplotype resolved chromosomal level avocado genome allows analysis of novel avocado genes.</title>
        <authorList>
            <person name="Nath O."/>
            <person name="Fletcher S.J."/>
            <person name="Hayward A."/>
            <person name="Shaw L.M."/>
            <person name="Masouleh A.K."/>
            <person name="Furtado A."/>
            <person name="Henry R.J."/>
            <person name="Mitter N."/>
        </authorList>
    </citation>
    <scope>NUCLEOTIDE SEQUENCE [LARGE SCALE GENOMIC DNA]</scope>
    <source>
        <strain evidence="2">cv. Hass</strain>
    </source>
</reference>
<proteinExistence type="predicted"/>
<organism evidence="1 2">
    <name type="scientific">Persea americana</name>
    <name type="common">Avocado</name>
    <dbReference type="NCBI Taxonomy" id="3435"/>
    <lineage>
        <taxon>Eukaryota</taxon>
        <taxon>Viridiplantae</taxon>
        <taxon>Streptophyta</taxon>
        <taxon>Embryophyta</taxon>
        <taxon>Tracheophyta</taxon>
        <taxon>Spermatophyta</taxon>
        <taxon>Magnoliopsida</taxon>
        <taxon>Magnoliidae</taxon>
        <taxon>Laurales</taxon>
        <taxon>Lauraceae</taxon>
        <taxon>Persea</taxon>
    </lineage>
</organism>
<accession>A0ACC2L8H4</accession>
<protein>
    <submittedName>
        <fullName evidence="1">Uncharacterized protein</fullName>
    </submittedName>
</protein>
<evidence type="ECO:0000313" key="1">
    <source>
        <dbReference type="EMBL" id="KAJ8629784.1"/>
    </source>
</evidence>
<dbReference type="Proteomes" id="UP001234297">
    <property type="component" value="Chromosome 7"/>
</dbReference>
<evidence type="ECO:0000313" key="2">
    <source>
        <dbReference type="Proteomes" id="UP001234297"/>
    </source>
</evidence>
<comment type="caution">
    <text evidence="1">The sequence shown here is derived from an EMBL/GenBank/DDBJ whole genome shotgun (WGS) entry which is preliminary data.</text>
</comment>
<gene>
    <name evidence="1" type="ORF">MRB53_023107</name>
</gene>
<keyword evidence="2" id="KW-1185">Reference proteome</keyword>